<keyword evidence="1" id="KW-1133">Transmembrane helix</keyword>
<reference evidence="2 3" key="1">
    <citation type="submission" date="2017-02" db="EMBL/GenBank/DDBJ databases">
        <authorList>
            <person name="Peterson S.W."/>
        </authorList>
    </citation>
    <scope>NUCLEOTIDE SEQUENCE [LARGE SCALE GENOMIC DNA]</scope>
    <source>
        <strain evidence="2 3">LSP_Lj1</strain>
    </source>
</reference>
<gene>
    <name evidence="2" type="ORF">FM114_10570</name>
</gene>
<sequence length="155" mass="16616">MKGAAHAGLVIITLTHHLTHDIQQLSATDATSRIRVLRAWLITVGALFAGVGMVSVDEAEPLHIVIATTMSVAFAGLIAASGWLVPWLPRSFAFVFVIVLGAFGFVALLMWPIGYFNLTAMELLSSILLLTWLLLFVRAIAATADDDQPGALMSD</sequence>
<keyword evidence="3" id="KW-1185">Reference proteome</keyword>
<evidence type="ECO:0000313" key="2">
    <source>
        <dbReference type="EMBL" id="SJN37662.1"/>
    </source>
</evidence>
<protein>
    <submittedName>
        <fullName evidence="2">Uncharacterized protein</fullName>
    </submittedName>
</protein>
<proteinExistence type="predicted"/>
<dbReference type="AlphaFoldDB" id="A0A1R4K0A6"/>
<feature type="transmembrane region" description="Helical" evidence="1">
    <location>
        <begin position="37"/>
        <end position="56"/>
    </location>
</feature>
<feature type="transmembrane region" description="Helical" evidence="1">
    <location>
        <begin position="63"/>
        <end position="85"/>
    </location>
</feature>
<evidence type="ECO:0000313" key="3">
    <source>
        <dbReference type="Proteomes" id="UP000188342"/>
    </source>
</evidence>
<dbReference type="Proteomes" id="UP000188342">
    <property type="component" value="Unassembled WGS sequence"/>
</dbReference>
<dbReference type="EMBL" id="FUKQ01000039">
    <property type="protein sequence ID" value="SJN37662.1"/>
    <property type="molecule type" value="Genomic_DNA"/>
</dbReference>
<dbReference type="RefSeq" id="WP_094765127.1">
    <property type="nucleotide sequence ID" value="NZ_FUKQ01000039.1"/>
</dbReference>
<evidence type="ECO:0000256" key="1">
    <source>
        <dbReference type="SAM" id="Phobius"/>
    </source>
</evidence>
<name>A0A1R4K0A6_9ACTN</name>
<dbReference type="STRING" id="1255658.FM114_10570"/>
<accession>A0A1R4K0A6</accession>
<dbReference type="OrthoDB" id="3225559at2"/>
<feature type="transmembrane region" description="Helical" evidence="1">
    <location>
        <begin position="91"/>
        <end position="111"/>
    </location>
</feature>
<feature type="transmembrane region" description="Helical" evidence="1">
    <location>
        <begin position="123"/>
        <end position="144"/>
    </location>
</feature>
<keyword evidence="1" id="KW-0812">Transmembrane</keyword>
<organism evidence="2 3">
    <name type="scientific">Luteococcus japonicus LSP_Lj1</name>
    <dbReference type="NCBI Taxonomy" id="1255658"/>
    <lineage>
        <taxon>Bacteria</taxon>
        <taxon>Bacillati</taxon>
        <taxon>Actinomycetota</taxon>
        <taxon>Actinomycetes</taxon>
        <taxon>Propionibacteriales</taxon>
        <taxon>Propionibacteriaceae</taxon>
        <taxon>Luteococcus</taxon>
    </lineage>
</organism>
<keyword evidence="1" id="KW-0472">Membrane</keyword>